<feature type="transmembrane region" description="Helical" evidence="8">
    <location>
        <begin position="43"/>
        <end position="61"/>
    </location>
</feature>
<evidence type="ECO:0000313" key="12">
    <source>
        <dbReference type="Proteomes" id="UP001210211"/>
    </source>
</evidence>
<evidence type="ECO:0000256" key="9">
    <source>
        <dbReference type="SAM" id="MobiDB-lite"/>
    </source>
</evidence>
<feature type="region of interest" description="Disordered" evidence="9">
    <location>
        <begin position="411"/>
        <end position="437"/>
    </location>
</feature>
<gene>
    <name evidence="11" type="ORF">LUZ61_008166</name>
</gene>
<dbReference type="Pfam" id="PF01529">
    <property type="entry name" value="DHHC"/>
    <property type="match status" value="1"/>
</dbReference>
<dbReference type="InterPro" id="IPR001594">
    <property type="entry name" value="Palmitoyltrfase_DHHC"/>
</dbReference>
<evidence type="ECO:0000256" key="5">
    <source>
        <dbReference type="ARBA" id="ARBA00022989"/>
    </source>
</evidence>
<dbReference type="InterPro" id="IPR039859">
    <property type="entry name" value="PFA4/ZDH16/20/ERF2-like"/>
</dbReference>
<feature type="region of interest" description="Disordered" evidence="9">
    <location>
        <begin position="300"/>
        <end position="322"/>
    </location>
</feature>
<keyword evidence="5 8" id="KW-1133">Transmembrane helix</keyword>
<feature type="transmembrane region" description="Helical" evidence="8">
    <location>
        <begin position="12"/>
        <end position="31"/>
    </location>
</feature>
<keyword evidence="12" id="KW-1185">Reference proteome</keyword>
<dbReference type="Proteomes" id="UP001210211">
    <property type="component" value="Unassembled WGS sequence"/>
</dbReference>
<evidence type="ECO:0000256" key="1">
    <source>
        <dbReference type="ARBA" id="ARBA00004141"/>
    </source>
</evidence>
<keyword evidence="6 8" id="KW-0472">Membrane</keyword>
<feature type="region of interest" description="Disordered" evidence="9">
    <location>
        <begin position="68"/>
        <end position="88"/>
    </location>
</feature>
<keyword evidence="3 8" id="KW-0808">Transferase</keyword>
<evidence type="ECO:0000256" key="2">
    <source>
        <dbReference type="ARBA" id="ARBA00008574"/>
    </source>
</evidence>
<reference evidence="11 12" key="1">
    <citation type="journal article" date="2022" name="Cell">
        <title>Repeat-based holocentromeres influence genome architecture and karyotype evolution.</title>
        <authorList>
            <person name="Hofstatter P.G."/>
            <person name="Thangavel G."/>
            <person name="Lux T."/>
            <person name="Neumann P."/>
            <person name="Vondrak T."/>
            <person name="Novak P."/>
            <person name="Zhang M."/>
            <person name="Costa L."/>
            <person name="Castellani M."/>
            <person name="Scott A."/>
            <person name="Toegelov H."/>
            <person name="Fuchs J."/>
            <person name="Mata-Sucre Y."/>
            <person name="Dias Y."/>
            <person name="Vanzela A.L.L."/>
            <person name="Huettel B."/>
            <person name="Almeida C.C.S."/>
            <person name="Simkova H."/>
            <person name="Souza G."/>
            <person name="Pedrosa-Harand A."/>
            <person name="Macas J."/>
            <person name="Mayer K.F.X."/>
            <person name="Houben A."/>
            <person name="Marques A."/>
        </authorList>
    </citation>
    <scope>NUCLEOTIDE SEQUENCE [LARGE SCALE GENOMIC DNA]</scope>
    <source>
        <strain evidence="11">RhyTen1mFocal</strain>
    </source>
</reference>
<protein>
    <recommendedName>
        <fullName evidence="8">S-acyltransferase</fullName>
        <ecNumber evidence="8">2.3.1.225</ecNumber>
    </recommendedName>
    <alternativeName>
        <fullName evidence="8">Palmitoyltransferase</fullName>
    </alternativeName>
</protein>
<evidence type="ECO:0000259" key="10">
    <source>
        <dbReference type="Pfam" id="PF01529"/>
    </source>
</evidence>
<evidence type="ECO:0000256" key="3">
    <source>
        <dbReference type="ARBA" id="ARBA00022679"/>
    </source>
</evidence>
<dbReference type="GO" id="GO:0006612">
    <property type="term" value="P:protein targeting to membrane"/>
    <property type="evidence" value="ECO:0007669"/>
    <property type="project" value="TreeGrafter"/>
</dbReference>
<organism evidence="11 12">
    <name type="scientific">Rhynchospora tenuis</name>
    <dbReference type="NCBI Taxonomy" id="198213"/>
    <lineage>
        <taxon>Eukaryota</taxon>
        <taxon>Viridiplantae</taxon>
        <taxon>Streptophyta</taxon>
        <taxon>Embryophyta</taxon>
        <taxon>Tracheophyta</taxon>
        <taxon>Spermatophyta</taxon>
        <taxon>Magnoliopsida</taxon>
        <taxon>Liliopsida</taxon>
        <taxon>Poales</taxon>
        <taxon>Cyperaceae</taxon>
        <taxon>Cyperoideae</taxon>
        <taxon>Rhynchosporeae</taxon>
        <taxon>Rhynchospora</taxon>
    </lineage>
</organism>
<dbReference type="GO" id="GO:0005783">
    <property type="term" value="C:endoplasmic reticulum"/>
    <property type="evidence" value="ECO:0007669"/>
    <property type="project" value="TreeGrafter"/>
</dbReference>
<evidence type="ECO:0000256" key="8">
    <source>
        <dbReference type="RuleBase" id="RU079119"/>
    </source>
</evidence>
<dbReference type="EMBL" id="JAMRDG010000001">
    <property type="protein sequence ID" value="KAJ3704461.1"/>
    <property type="molecule type" value="Genomic_DNA"/>
</dbReference>
<keyword evidence="4 8" id="KW-0812">Transmembrane</keyword>
<dbReference type="AlphaFoldDB" id="A0AAD5ZUV5"/>
<comment type="similarity">
    <text evidence="2 8">Belongs to the DHHC palmitoyltransferase family.</text>
</comment>
<comment type="caution">
    <text evidence="11">The sequence shown here is derived from an EMBL/GenBank/DDBJ whole genome shotgun (WGS) entry which is preliminary data.</text>
</comment>
<dbReference type="PANTHER" id="PTHR22883:SF306">
    <property type="entry name" value="PROTEIN S-ACYLTRANSFERASE 18"/>
    <property type="match status" value="1"/>
</dbReference>
<comment type="domain">
    <text evidence="8">The DHHC domain is required for palmitoyltransferase activity.</text>
</comment>
<feature type="transmembrane region" description="Helical" evidence="8">
    <location>
        <begin position="201"/>
        <end position="228"/>
    </location>
</feature>
<sequence>MRRHGWQLPLHPLQFVGIGVFSFLVIDFYVFLGPYLGNRIVEITLLSLFSFLATSVAILYIRCTATDPSDKTSAKRRRRKNPKSGNKLPKLNYKQILWHVVVRFFRRIEHKFFRRFIKRNYLEEWNSNLQLEPLLPFPLVVTTDAVPPCQKDSDISFCALCDSEVKLRSKHCRTCNRCVDGFDHHCRWLNNCIGRKNYTTFILLMACVLLMLFIEGGTALAIFVRCFVNNGGIRRETEQRLHFAYPKGFLATFSILLAIFTGYSTAALGQLFFFHVILIRKGMRTYDYILAMREEAKSFDDPFDDSDESSDDDSIDLGTPEKPSFFSRLICKESQPDESAKRLSIKIEKEPNKENDNSSNKGTKFGINPWRLARMSREKALSAAERARERMRVLKPLPVETKHGFLMTPEAVQKSHLSSPRRRISGSPSPRPQKYRTNFDLKLTEVSGAMESHISRQVLFSVLPNGGEGQASPA</sequence>
<feature type="compositionally biased region" description="Basic and acidic residues" evidence="9">
    <location>
        <begin position="340"/>
        <end position="356"/>
    </location>
</feature>
<dbReference type="PROSITE" id="PS50216">
    <property type="entry name" value="DHHC"/>
    <property type="match status" value="1"/>
</dbReference>
<feature type="transmembrane region" description="Helical" evidence="8">
    <location>
        <begin position="248"/>
        <end position="274"/>
    </location>
</feature>
<evidence type="ECO:0000256" key="4">
    <source>
        <dbReference type="ARBA" id="ARBA00022692"/>
    </source>
</evidence>
<comment type="subcellular location">
    <subcellularLocation>
        <location evidence="1">Membrane</location>
        <topology evidence="1">Multi-pass membrane protein</topology>
    </subcellularLocation>
</comment>
<accession>A0AAD5ZUV5</accession>
<evidence type="ECO:0000313" key="11">
    <source>
        <dbReference type="EMBL" id="KAJ3704461.1"/>
    </source>
</evidence>
<comment type="catalytic activity">
    <reaction evidence="8">
        <text>L-cysteinyl-[protein] + hexadecanoyl-CoA = S-hexadecanoyl-L-cysteinyl-[protein] + CoA</text>
        <dbReference type="Rhea" id="RHEA:36683"/>
        <dbReference type="Rhea" id="RHEA-COMP:10131"/>
        <dbReference type="Rhea" id="RHEA-COMP:11032"/>
        <dbReference type="ChEBI" id="CHEBI:29950"/>
        <dbReference type="ChEBI" id="CHEBI:57287"/>
        <dbReference type="ChEBI" id="CHEBI:57379"/>
        <dbReference type="ChEBI" id="CHEBI:74151"/>
        <dbReference type="EC" id="2.3.1.225"/>
    </reaction>
</comment>
<dbReference type="GO" id="GO:0016020">
    <property type="term" value="C:membrane"/>
    <property type="evidence" value="ECO:0007669"/>
    <property type="project" value="UniProtKB-SubCell"/>
</dbReference>
<evidence type="ECO:0000256" key="6">
    <source>
        <dbReference type="ARBA" id="ARBA00023136"/>
    </source>
</evidence>
<proteinExistence type="inferred from homology"/>
<feature type="domain" description="Palmitoyltransferase DHHC" evidence="10">
    <location>
        <begin position="155"/>
        <end position="289"/>
    </location>
</feature>
<keyword evidence="7 8" id="KW-0012">Acyltransferase</keyword>
<dbReference type="GO" id="GO:0019706">
    <property type="term" value="F:protein-cysteine S-palmitoyltransferase activity"/>
    <property type="evidence" value="ECO:0007669"/>
    <property type="project" value="UniProtKB-EC"/>
</dbReference>
<evidence type="ECO:0000256" key="7">
    <source>
        <dbReference type="ARBA" id="ARBA00023315"/>
    </source>
</evidence>
<feature type="compositionally biased region" description="Acidic residues" evidence="9">
    <location>
        <begin position="301"/>
        <end position="315"/>
    </location>
</feature>
<dbReference type="GO" id="GO:0005794">
    <property type="term" value="C:Golgi apparatus"/>
    <property type="evidence" value="ECO:0007669"/>
    <property type="project" value="TreeGrafter"/>
</dbReference>
<dbReference type="EC" id="2.3.1.225" evidence="8"/>
<name>A0AAD5ZUV5_9POAL</name>
<dbReference type="PANTHER" id="PTHR22883">
    <property type="entry name" value="ZINC FINGER DHHC DOMAIN CONTAINING PROTEIN"/>
    <property type="match status" value="1"/>
</dbReference>
<feature type="region of interest" description="Disordered" evidence="9">
    <location>
        <begin position="340"/>
        <end position="366"/>
    </location>
</feature>